<keyword evidence="3" id="KW-1185">Reference proteome</keyword>
<accession>A0ABP0JDQ1</accession>
<reference evidence="2 3" key="1">
    <citation type="submission" date="2024-02" db="EMBL/GenBank/DDBJ databases">
        <authorList>
            <person name="Chen Y."/>
            <person name="Shah S."/>
            <person name="Dougan E. K."/>
            <person name="Thang M."/>
            <person name="Chan C."/>
        </authorList>
    </citation>
    <scope>NUCLEOTIDE SEQUENCE [LARGE SCALE GENOMIC DNA]</scope>
</reference>
<proteinExistence type="predicted"/>
<dbReference type="Proteomes" id="UP001642484">
    <property type="component" value="Unassembled WGS sequence"/>
</dbReference>
<sequence length="1601" mass="179038">MGVESGIPECQVSSADLLLPHFVRPSAVTFMEADADGFVEEGFVGEPEPAKNFMQNAIHVPGMCHAIHNASLNLDSSWSDFNWFMDQVETLDALIGKKQMRDRFVEVVLRNSPQYANGKDLFSKFSATLYRERWGEVATYLDAAYALFVFLRRAWDESAFKSGLEESAASGPRMDPQAITKALKDDYFLIYWQMQMSLRDVIQRLLRWSEGCPCHSTLLIDATPHVREKNLRAEISCPEEVRCHCPMMGCRAAELVAGSLDSFAEELRRVQLNDFLSSRLVQLSVEQWGRLQSEWKLGSAYICENLQVRLGFFKALPWVILGGAHPELEKARSCLKRALMLWEDLPEDAKDMQHKKAQELLQPGRLRDELRKFIEHDMALEELPVLEAYLAPLAFVQVAERIIEAAHKDIGTPPKHGTLSALSIRVRSPELLRTLALKPDSFSQLVAEFDVARKIRDFARSFPCYVKHPDLLALETAKRNTNVQTSSYVKTVRGLLYRDARTQHGDISKAEAVHNLAKNLVDKAKARFKPKDPTLSQEVLFANEATAFFRQICEDDPGAVLSIGNEFFMPLMLRPSAIHRPSHAPCTIPHMQKNDMLVMKLANGGDESAPIVSALTGAESQLLNLCSVSVEMGLDRFLSQTKVWRKPCNVTLVLPDMPTVSHVDLSRVLAYMVENQALPEFGKGVGFRVGTLDADVLDLLIEKGFAEETLFGTVLTTEAVAKLEFKHVLQMPQALMTIRNLPDKELHCFELMVRLKDAGWSWSALPKRVKDRRGLNYQVGQPLTWHTAGVTVCKSYALCLLHAELLLQNHGIEAIPHGLPSEVYDMVLLGKSPQLALEECEKKPRPSAQKRRQTQELLPDVDLPEETPLELPPLPKRLALPPSDLAIDQTAEGVPVPDELQSIDEIDESILRHIAENSHSPHEPCVSDDQAASVSAVDDSIVPAAPARGPRPKGEAKPRLPKWGSFSFHRKSAELAPPHGGVEAVCRFHALNNRTGCKKFVRIQGPSEQDEELCLNTLRHWCNQAMKFDRQRKRMKMPLRPADIPPEDVVWLQKLETEPPEKAPTDQALDAALDCSGAEWLHFIQKAGVRDMKCMRYVMVFGVFVLRDGLCEWPSALPAMQDKLASVLGVTPCLERRVTSGKEKIWVTTSFSGMSTFEHALDRISGAFTPPIGTRPQGCHGAFQFWSIHEISHQCRELAFESKMCPEHIFGDICTQVPESLQEQMSFIVNACEGRAKLAAKSGRKAAQVKEELDRLNERCMNKLFSLVSKAAAEGQLAEKGWCWKHGQECPLSPPKEEGDLHLEIGGNVCVAFTPQGNQGRWIHASAIPAAIWLIATAHRQVDLVFQECSHRFNTQQVFERTFKESEGWATSVLQLSPMDVGVPMRRLRNFSWTVNTKRLELLMPFTNDAFLNICGSPVSLTGHDFFCAPAALVKDCVRNLAQKRGMPLAIGARLGAAVLPTGMRSRLLEYQALLKSAPDGAIVPIFDLSQNAKVRPKMEHLLPSFLTGSLIWSEQCRREMLSQEAFLAFGWPVPGLCQSGHEFPFDVDAFFDVKNERFLVKALGNSVHCRLVGFLMAFGLSITKKVAREEGKGWRAAAPV</sequence>
<evidence type="ECO:0000313" key="3">
    <source>
        <dbReference type="Proteomes" id="UP001642484"/>
    </source>
</evidence>
<comment type="caution">
    <text evidence="2">The sequence shown here is derived from an EMBL/GenBank/DDBJ whole genome shotgun (WGS) entry which is preliminary data.</text>
</comment>
<name>A0ABP0JDQ1_9DINO</name>
<protein>
    <submittedName>
        <fullName evidence="2">Uncharacterized protein</fullName>
    </submittedName>
</protein>
<evidence type="ECO:0000256" key="1">
    <source>
        <dbReference type="SAM" id="MobiDB-lite"/>
    </source>
</evidence>
<organism evidence="2 3">
    <name type="scientific">Durusdinium trenchii</name>
    <dbReference type="NCBI Taxonomy" id="1381693"/>
    <lineage>
        <taxon>Eukaryota</taxon>
        <taxon>Sar</taxon>
        <taxon>Alveolata</taxon>
        <taxon>Dinophyceae</taxon>
        <taxon>Suessiales</taxon>
        <taxon>Symbiodiniaceae</taxon>
        <taxon>Durusdinium</taxon>
    </lineage>
</organism>
<evidence type="ECO:0000313" key="2">
    <source>
        <dbReference type="EMBL" id="CAK9012538.1"/>
    </source>
</evidence>
<feature type="region of interest" description="Disordered" evidence="1">
    <location>
        <begin position="841"/>
        <end position="876"/>
    </location>
</feature>
<gene>
    <name evidence="2" type="ORF">CCMP2556_LOCUS10886</name>
</gene>
<dbReference type="EMBL" id="CAXAMN010005113">
    <property type="protein sequence ID" value="CAK9012538.1"/>
    <property type="molecule type" value="Genomic_DNA"/>
</dbReference>